<dbReference type="InterPro" id="IPR011059">
    <property type="entry name" value="Metal-dep_hydrolase_composite"/>
</dbReference>
<dbReference type="InterPro" id="IPR051607">
    <property type="entry name" value="Metallo-dep_hydrolases"/>
</dbReference>
<dbReference type="InterPro" id="IPR006680">
    <property type="entry name" value="Amidohydro-rel"/>
</dbReference>
<dbReference type="GO" id="GO:0019239">
    <property type="term" value="F:deaminase activity"/>
    <property type="evidence" value="ECO:0007669"/>
    <property type="project" value="TreeGrafter"/>
</dbReference>
<dbReference type="SUPFAM" id="SSF51338">
    <property type="entry name" value="Composite domain of metallo-dependent hydrolases"/>
    <property type="match status" value="1"/>
</dbReference>
<dbReference type="InterPro" id="IPR032466">
    <property type="entry name" value="Metal_Hydrolase"/>
</dbReference>
<dbReference type="EMBL" id="CP039865">
    <property type="protein sequence ID" value="QCK85242.1"/>
    <property type="molecule type" value="Genomic_DNA"/>
</dbReference>
<feature type="domain" description="Formimidoylglutamate deiminase N-terminal" evidence="6">
    <location>
        <begin position="7"/>
        <end position="40"/>
    </location>
</feature>
<reference evidence="7 8" key="1">
    <citation type="submission" date="2019-04" db="EMBL/GenBank/DDBJ databases">
        <title>Phreatobacter aquaticus sp. nov.</title>
        <authorList>
            <person name="Choi A."/>
            <person name="Baek K."/>
        </authorList>
    </citation>
    <scope>NUCLEOTIDE SEQUENCE [LARGE SCALE GENOMIC DNA]</scope>
    <source>
        <strain evidence="7 8">NMCR1094</strain>
    </source>
</reference>
<keyword evidence="3 7" id="KW-0378">Hydrolase</keyword>
<evidence type="ECO:0000256" key="3">
    <source>
        <dbReference type="ARBA" id="ARBA00022801"/>
    </source>
</evidence>
<dbReference type="OrthoDB" id="9796020at2"/>
<dbReference type="Proteomes" id="UP000298588">
    <property type="component" value="Chromosome"/>
</dbReference>
<evidence type="ECO:0000256" key="4">
    <source>
        <dbReference type="ARBA" id="ARBA00022833"/>
    </source>
</evidence>
<dbReference type="RefSeq" id="WP_137098576.1">
    <property type="nucleotide sequence ID" value="NZ_CP039865.1"/>
</dbReference>
<dbReference type="InterPro" id="IPR055156">
    <property type="entry name" value="HutF-like_N"/>
</dbReference>
<accession>A0A4D7QLX2</accession>
<dbReference type="PANTHER" id="PTHR11271:SF48">
    <property type="entry name" value="AMIDOHYDROLASE-RELATED DOMAIN-CONTAINING PROTEIN"/>
    <property type="match status" value="1"/>
</dbReference>
<dbReference type="Pfam" id="PF22429">
    <property type="entry name" value="HutF_N"/>
    <property type="match status" value="1"/>
</dbReference>
<organism evidence="7 8">
    <name type="scientific">Phreatobacter aquaticus</name>
    <dbReference type="NCBI Taxonomy" id="2570229"/>
    <lineage>
        <taxon>Bacteria</taxon>
        <taxon>Pseudomonadati</taxon>
        <taxon>Pseudomonadota</taxon>
        <taxon>Alphaproteobacteria</taxon>
        <taxon>Hyphomicrobiales</taxon>
        <taxon>Phreatobacteraceae</taxon>
        <taxon>Phreatobacter</taxon>
    </lineage>
</organism>
<name>A0A4D7QLX2_9HYPH</name>
<feature type="domain" description="Amidohydrolase-related" evidence="5">
    <location>
        <begin position="48"/>
        <end position="427"/>
    </location>
</feature>
<dbReference type="GO" id="GO:0046872">
    <property type="term" value="F:metal ion binding"/>
    <property type="evidence" value="ECO:0007669"/>
    <property type="project" value="UniProtKB-KW"/>
</dbReference>
<evidence type="ECO:0000259" key="5">
    <source>
        <dbReference type="Pfam" id="PF01979"/>
    </source>
</evidence>
<keyword evidence="2" id="KW-0479">Metal-binding</keyword>
<dbReference type="NCBIfam" id="NF006681">
    <property type="entry name" value="PRK09229.1-2"/>
    <property type="match status" value="1"/>
</dbReference>
<dbReference type="NCBIfam" id="TIGR02022">
    <property type="entry name" value="hutF"/>
    <property type="match status" value="1"/>
</dbReference>
<dbReference type="GO" id="GO:0005829">
    <property type="term" value="C:cytosol"/>
    <property type="evidence" value="ECO:0007669"/>
    <property type="project" value="TreeGrafter"/>
</dbReference>
<dbReference type="KEGG" id="paqt:E8L99_05330"/>
<dbReference type="InterPro" id="IPR010252">
    <property type="entry name" value="HutF"/>
</dbReference>
<evidence type="ECO:0000256" key="2">
    <source>
        <dbReference type="ARBA" id="ARBA00022723"/>
    </source>
</evidence>
<proteinExistence type="predicted"/>
<dbReference type="GO" id="GO:0050416">
    <property type="term" value="F:formimidoylglutamate deiminase activity"/>
    <property type="evidence" value="ECO:0007669"/>
    <property type="project" value="UniProtKB-EC"/>
</dbReference>
<evidence type="ECO:0000313" key="7">
    <source>
        <dbReference type="EMBL" id="QCK85242.1"/>
    </source>
</evidence>
<dbReference type="PANTHER" id="PTHR11271">
    <property type="entry name" value="GUANINE DEAMINASE"/>
    <property type="match status" value="1"/>
</dbReference>
<evidence type="ECO:0000313" key="8">
    <source>
        <dbReference type="Proteomes" id="UP000298588"/>
    </source>
</evidence>
<gene>
    <name evidence="7" type="ORF">E8L99_05330</name>
</gene>
<dbReference type="Gene3D" id="2.30.40.10">
    <property type="entry name" value="Urease, subunit C, domain 1"/>
    <property type="match status" value="1"/>
</dbReference>
<protein>
    <submittedName>
        <fullName evidence="7">Formimidoylglutamate deiminase</fullName>
        <ecNumber evidence="7">3.5.3.13</ecNumber>
    </submittedName>
</protein>
<evidence type="ECO:0000256" key="1">
    <source>
        <dbReference type="ARBA" id="ARBA00001947"/>
    </source>
</evidence>
<evidence type="ECO:0000259" key="6">
    <source>
        <dbReference type="Pfam" id="PF22429"/>
    </source>
</evidence>
<keyword evidence="8" id="KW-1185">Reference proteome</keyword>
<dbReference type="NCBIfam" id="NF006684">
    <property type="entry name" value="PRK09229.1-5"/>
    <property type="match status" value="1"/>
</dbReference>
<dbReference type="EC" id="3.5.3.13" evidence="7"/>
<comment type="cofactor">
    <cofactor evidence="1">
        <name>Zn(2+)</name>
        <dbReference type="ChEBI" id="CHEBI:29105"/>
    </cofactor>
</comment>
<dbReference type="Pfam" id="PF01979">
    <property type="entry name" value="Amidohydro_1"/>
    <property type="match status" value="1"/>
</dbReference>
<sequence length="456" mass="48311">MHKLSFRSALTPQGWADNVLVTIDAEGRISAVEPGAEAAGIARIAGAALPGLPNLHSHAFQRGMAGMAEVAGQSDDSFWTWRDWMYRFALALDPDDVEAIAALAYVEMLEAGFTTVGEFHYLHHDRDGRHYADIAELGRRCVAAASETGLAITLLPVFYAHSGFGGQAPSEGQRRFINDIDSFGRLAGGCAAATQVYPRGRFGIAPHSLRAATLDELKVLVQAFPDVPTHIHVAEQVKEIEDCLAVHGRRTIELLTDTVELAPNWCLIHATHVTPAEVTAMARSGAVVGLCPVTEANLGDGIFPGADYLGQGGRFGVGTDSNVAISVSGELATLEYSQRLGFRRRNALAPRGASTGRTLFEASLAGGGQALGLGVQGIQVGAVADIVVLDTNHIAFAGRQGDAMLDSWVFGPSAGSIRDVYVSGRRVVDGGRHVARSAIEARARKVLERVISSASN</sequence>
<dbReference type="Gene3D" id="3.20.20.140">
    <property type="entry name" value="Metal-dependent hydrolases"/>
    <property type="match status" value="1"/>
</dbReference>
<dbReference type="SUPFAM" id="SSF51556">
    <property type="entry name" value="Metallo-dependent hydrolases"/>
    <property type="match status" value="1"/>
</dbReference>
<dbReference type="AlphaFoldDB" id="A0A4D7QLX2"/>
<keyword evidence="4" id="KW-0862">Zinc</keyword>